<evidence type="ECO:0000256" key="6">
    <source>
        <dbReference type="ARBA" id="ARBA00023098"/>
    </source>
</evidence>
<dbReference type="Gene3D" id="3.30.870.10">
    <property type="entry name" value="Endonuclease Chain A"/>
    <property type="match status" value="2"/>
</dbReference>
<evidence type="ECO:0000256" key="4">
    <source>
        <dbReference type="ARBA" id="ARBA00022679"/>
    </source>
</evidence>
<keyword evidence="8 10" id="KW-1208">Phospholipid metabolism</keyword>
<dbReference type="PANTHER" id="PTHR12586:SF1">
    <property type="entry name" value="CDP-DIACYLGLYCEROL--GLYCEROL-3-PHOSPHATE 3-PHOSPHATIDYLTRANSFERASE, MITOCHONDRIAL"/>
    <property type="match status" value="1"/>
</dbReference>
<dbReference type="GO" id="GO:0032049">
    <property type="term" value="P:cardiolipin biosynthetic process"/>
    <property type="evidence" value="ECO:0007669"/>
    <property type="project" value="InterPro"/>
</dbReference>
<organism evidence="13 14">
    <name type="scientific">[Candida] railenensis</name>
    <dbReference type="NCBI Taxonomy" id="45579"/>
    <lineage>
        <taxon>Eukaryota</taxon>
        <taxon>Fungi</taxon>
        <taxon>Dikarya</taxon>
        <taxon>Ascomycota</taxon>
        <taxon>Saccharomycotina</taxon>
        <taxon>Pichiomycetes</taxon>
        <taxon>Debaryomycetaceae</taxon>
        <taxon>Kurtzmaniella</taxon>
    </lineage>
</organism>
<evidence type="ECO:0000256" key="8">
    <source>
        <dbReference type="ARBA" id="ARBA00023264"/>
    </source>
</evidence>
<keyword evidence="6 10" id="KW-0443">Lipid metabolism</keyword>
<comment type="pathway">
    <text evidence="1 10">Phospholipid metabolism; phosphatidylglycerol biosynthesis; phosphatidylglycerol from CDP-diacylglycerol: step 1/2.</text>
</comment>
<dbReference type="GO" id="GO:0005524">
    <property type="term" value="F:ATP binding"/>
    <property type="evidence" value="ECO:0007669"/>
    <property type="project" value="UniProtKB-KW"/>
</dbReference>
<sequence>MLSYFSGWFSRRSTTDHIRTYSTNNSELNANITNSFHPRLRSIFLQLDAIAPRFIVPSKEIQILTDPKVFYDVLKLKIKNSKKRIFLSSLYIGKSQVELIQCIDEALTANEDLQVYILTDALRGTREAPENRCSASLLIPLVEKHGKHRVDIRMYHTPHLNGFTKSLTPRRINESWGLQHMKLYGFDDEIILSGANLSSDYFTNRQDRYYLFSNAALTDYYYEIHNAVSSLSYQLLTSSKNVTGFRLTWPTSNKSCEPSMNLERFISDSSYLLEPILKHRKTENKEIELDDSEIDTIIYPISQFTPLLHPDNDISTEKSAILRLLSYLDSPQIKWWFTAGYFNMLPQIQERLINGKASGTVITAAPQANSFYKSSGVSYYIPEAYLLCAKKFLEEVQNRGKTSIIKLYEWSNGIVNTPEGWSYHAKGLWISVPDEEDPCITIIGSSNYTKRAYSLDLESNAIIITKDAELKRNMKLEINNLMKYADPLTLKDFEPKAQPQPEPVAEGGEAGEKEPSPPLYLVDENRRISRAVHVAVKIFGGKL</sequence>
<reference evidence="13" key="1">
    <citation type="submission" date="2022-03" db="EMBL/GenBank/DDBJ databases">
        <authorList>
            <person name="Legras J.-L."/>
            <person name="Devillers H."/>
            <person name="Grondin C."/>
        </authorList>
    </citation>
    <scope>NUCLEOTIDE SEQUENCE</scope>
    <source>
        <strain evidence="13">CLIB 1423</strain>
    </source>
</reference>
<evidence type="ECO:0000313" key="14">
    <source>
        <dbReference type="Proteomes" id="UP000837801"/>
    </source>
</evidence>
<keyword evidence="7 10" id="KW-0594">Phospholipid biosynthesis</keyword>
<evidence type="ECO:0000313" key="13">
    <source>
        <dbReference type="EMBL" id="CAH2350088.1"/>
    </source>
</evidence>
<dbReference type="SUPFAM" id="SSF56024">
    <property type="entry name" value="Phospholipase D/nuclease"/>
    <property type="match status" value="2"/>
</dbReference>
<comment type="function">
    <text evidence="10">Functions in the biosynthesis of the anionic phospholipids phosphatidylglycerol and cardiolipin.</text>
</comment>
<proteinExistence type="inferred from homology"/>
<dbReference type="GO" id="GO:0005739">
    <property type="term" value="C:mitochondrion"/>
    <property type="evidence" value="ECO:0007669"/>
    <property type="project" value="UniProtKB-SubCell"/>
</dbReference>
<dbReference type="Proteomes" id="UP000837801">
    <property type="component" value="Unassembled WGS sequence"/>
</dbReference>
<evidence type="ECO:0000259" key="12">
    <source>
        <dbReference type="PROSITE" id="PS50035"/>
    </source>
</evidence>
<accession>A0A9P0QJ59</accession>
<comment type="subcellular location">
    <subcellularLocation>
        <location evidence="10">Mitochondrion</location>
    </subcellularLocation>
</comment>
<evidence type="ECO:0000256" key="5">
    <source>
        <dbReference type="ARBA" id="ARBA00022737"/>
    </source>
</evidence>
<name>A0A9P0QJ59_9ASCO</name>
<keyword evidence="10" id="KW-0496">Mitochondrion</keyword>
<evidence type="ECO:0000256" key="1">
    <source>
        <dbReference type="ARBA" id="ARBA00005042"/>
    </source>
</evidence>
<keyword evidence="10" id="KW-0547">Nucleotide-binding</keyword>
<dbReference type="PROSITE" id="PS50035">
    <property type="entry name" value="PLD"/>
    <property type="match status" value="1"/>
</dbReference>
<keyword evidence="3 10" id="KW-0444">Lipid biosynthesis</keyword>
<evidence type="ECO:0000256" key="11">
    <source>
        <dbReference type="SAM" id="MobiDB-lite"/>
    </source>
</evidence>
<dbReference type="OrthoDB" id="10250191at2759"/>
<comment type="catalytic activity">
    <reaction evidence="9 10">
        <text>a CDP-1,2-diacyl-sn-glycerol + sn-glycerol 3-phosphate = a 1,2-diacyl-sn-glycero-3-phospho-(1'-sn-glycero-3'-phosphate) + CMP + H(+)</text>
        <dbReference type="Rhea" id="RHEA:12593"/>
        <dbReference type="ChEBI" id="CHEBI:15378"/>
        <dbReference type="ChEBI" id="CHEBI:57597"/>
        <dbReference type="ChEBI" id="CHEBI:58332"/>
        <dbReference type="ChEBI" id="CHEBI:60110"/>
        <dbReference type="ChEBI" id="CHEBI:60377"/>
        <dbReference type="EC" id="2.7.8.5"/>
    </reaction>
</comment>
<keyword evidence="5" id="KW-0677">Repeat</keyword>
<comment type="similarity">
    <text evidence="2 10">Belongs to the CDP-alcohol phosphatidyltransferase class-II family.</text>
</comment>
<keyword evidence="4 10" id="KW-0808">Transferase</keyword>
<dbReference type="EMBL" id="CAKXYY010000001">
    <property type="protein sequence ID" value="CAH2350088.1"/>
    <property type="molecule type" value="Genomic_DNA"/>
</dbReference>
<evidence type="ECO:0000256" key="9">
    <source>
        <dbReference type="ARBA" id="ARBA00048586"/>
    </source>
</evidence>
<gene>
    <name evidence="13" type="ORF">CLIB1423_01S02146</name>
</gene>
<dbReference type="CDD" id="cd09137">
    <property type="entry name" value="PLDc_PGS1_euk_2"/>
    <property type="match status" value="1"/>
</dbReference>
<dbReference type="CDD" id="cd09135">
    <property type="entry name" value="PLDc_PGS1_euk_1"/>
    <property type="match status" value="1"/>
</dbReference>
<feature type="region of interest" description="Disordered" evidence="11">
    <location>
        <begin position="493"/>
        <end position="519"/>
    </location>
</feature>
<evidence type="ECO:0000256" key="3">
    <source>
        <dbReference type="ARBA" id="ARBA00022516"/>
    </source>
</evidence>
<evidence type="ECO:0000256" key="7">
    <source>
        <dbReference type="ARBA" id="ARBA00023209"/>
    </source>
</evidence>
<feature type="domain" description="PLD phosphodiesterase" evidence="12">
    <location>
        <begin position="175"/>
        <end position="201"/>
    </location>
</feature>
<dbReference type="AlphaFoldDB" id="A0A9P0QJ59"/>
<evidence type="ECO:0000256" key="2">
    <source>
        <dbReference type="ARBA" id="ARBA00010682"/>
    </source>
</evidence>
<dbReference type="InterPro" id="IPR001736">
    <property type="entry name" value="PLipase_D/transphosphatidylase"/>
</dbReference>
<dbReference type="GO" id="GO:0008444">
    <property type="term" value="F:CDP-diacylglycerol-glycerol-3-phosphate 3-phosphatidyltransferase activity"/>
    <property type="evidence" value="ECO:0007669"/>
    <property type="project" value="UniProtKB-EC"/>
</dbReference>
<evidence type="ECO:0000256" key="10">
    <source>
        <dbReference type="RuleBase" id="RU365024"/>
    </source>
</evidence>
<keyword evidence="10" id="KW-0067">ATP-binding</keyword>
<dbReference type="SMART" id="SM00155">
    <property type="entry name" value="PLDc"/>
    <property type="match status" value="2"/>
</dbReference>
<comment type="caution">
    <text evidence="13">The sequence shown here is derived from an EMBL/GenBank/DDBJ whole genome shotgun (WGS) entry which is preliminary data.</text>
</comment>
<dbReference type="PANTHER" id="PTHR12586">
    <property type="entry name" value="CDP-DIACYLGLYCEROL--SERINE O-PHOSPHATIDYLTRANSFERASE"/>
    <property type="match status" value="1"/>
</dbReference>
<dbReference type="InterPro" id="IPR016270">
    <property type="entry name" value="PGS1"/>
</dbReference>
<dbReference type="EC" id="2.7.8.5" evidence="10"/>
<protein>
    <recommendedName>
        <fullName evidence="10">CDP-diacylglycerol--glycerol-3-phosphate 3-phosphatidyltransferase</fullName>
        <ecNumber evidence="10">2.7.8.5</ecNumber>
    </recommendedName>
</protein>
<keyword evidence="14" id="KW-1185">Reference proteome</keyword>